<dbReference type="Proteomes" id="UP001067235">
    <property type="component" value="Unassembled WGS sequence"/>
</dbReference>
<evidence type="ECO:0000313" key="3">
    <source>
        <dbReference type="Proteomes" id="UP001067235"/>
    </source>
</evidence>
<gene>
    <name evidence="2" type="ORF">O4213_11560</name>
</gene>
<feature type="transmembrane region" description="Helical" evidence="1">
    <location>
        <begin position="57"/>
        <end position="78"/>
    </location>
</feature>
<keyword evidence="1" id="KW-0812">Transmembrane</keyword>
<comment type="caution">
    <text evidence="2">The sequence shown here is derived from an EMBL/GenBank/DDBJ whole genome shotgun (WGS) entry which is preliminary data.</text>
</comment>
<protein>
    <recommendedName>
        <fullName evidence="4">Alkaline shock response membrane anchor protein AmaP</fullName>
    </recommendedName>
</protein>
<dbReference type="RefSeq" id="WP_084836886.1">
    <property type="nucleotide sequence ID" value="NZ_JAPWIE010000003.1"/>
</dbReference>
<evidence type="ECO:0000256" key="1">
    <source>
        <dbReference type="SAM" id="Phobius"/>
    </source>
</evidence>
<dbReference type="EMBL" id="JAPWIE010000003">
    <property type="protein sequence ID" value="MCZ4550619.1"/>
    <property type="molecule type" value="Genomic_DNA"/>
</dbReference>
<evidence type="ECO:0008006" key="4">
    <source>
        <dbReference type="Google" id="ProtNLM"/>
    </source>
</evidence>
<keyword evidence="1" id="KW-0472">Membrane</keyword>
<organism evidence="2 3">
    <name type="scientific">Gordonia rubripertincta</name>
    <name type="common">Rhodococcus corallinus</name>
    <dbReference type="NCBI Taxonomy" id="36822"/>
    <lineage>
        <taxon>Bacteria</taxon>
        <taxon>Bacillati</taxon>
        <taxon>Actinomycetota</taxon>
        <taxon>Actinomycetes</taxon>
        <taxon>Mycobacteriales</taxon>
        <taxon>Gordoniaceae</taxon>
        <taxon>Gordonia</taxon>
    </lineage>
</organism>
<accession>A0ABT4MUD0</accession>
<proteinExistence type="predicted"/>
<name>A0ABT4MUD0_GORRU</name>
<keyword evidence="3" id="KW-1185">Reference proteome</keyword>
<feature type="transmembrane region" description="Helical" evidence="1">
    <location>
        <begin position="12"/>
        <end position="31"/>
    </location>
</feature>
<keyword evidence="1" id="KW-1133">Transmembrane helix</keyword>
<evidence type="ECO:0000313" key="2">
    <source>
        <dbReference type="EMBL" id="MCZ4550619.1"/>
    </source>
</evidence>
<sequence length="186" mass="19949">MRRAVHTIDRLVVAVTALALIAGGVVALLWWQGVAVVVDAFARVDNTKIDTAADQTWWPWALLAATVILALLGVWLLVGNLRPNRVRTASVGAGSDVVGGTCAVSVTDVGKAAAKSLERHRRIQSTRTRSYVEGTTPILELTVTADPTADGRDLIEVLRAVRHQLQLSFAGSDVEVQMLLHRGANN</sequence>
<reference evidence="2" key="1">
    <citation type="submission" date="2022-12" db="EMBL/GenBank/DDBJ databases">
        <authorList>
            <person name="Krivoruchko A.V."/>
            <person name="Elkin A."/>
        </authorList>
    </citation>
    <scope>NUCLEOTIDE SEQUENCE</scope>
    <source>
        <strain evidence="2">IEGM 1388</strain>
    </source>
</reference>